<organism evidence="1 2">
    <name type="scientific">Oenococcus oeni</name>
    <name type="common">Leuconostoc oenos</name>
    <dbReference type="NCBI Taxonomy" id="1247"/>
    <lineage>
        <taxon>Bacteria</taxon>
        <taxon>Bacillati</taxon>
        <taxon>Bacillota</taxon>
        <taxon>Bacilli</taxon>
        <taxon>Lactobacillales</taxon>
        <taxon>Lactobacillaceae</taxon>
        <taxon>Oenococcus</taxon>
    </lineage>
</organism>
<dbReference type="Proteomes" id="UP000294726">
    <property type="component" value="Chromosome"/>
</dbReference>
<proteinExistence type="predicted"/>
<accession>A0AAQ2UT11</accession>
<gene>
    <name evidence="1" type="ORF">OENI_1036</name>
</gene>
<protein>
    <submittedName>
        <fullName evidence="1">Uncharacterized protein</fullName>
    </submittedName>
</protein>
<reference evidence="1 2" key="1">
    <citation type="submission" date="2018-08" db="EMBL/GenBank/DDBJ databases">
        <authorList>
            <person name="Lorentzen P. G. S. M."/>
        </authorList>
    </citation>
    <scope>NUCLEOTIDE SEQUENCE [LARGE SCALE GENOMIC DNA]</scope>
    <source>
        <strain evidence="1 2">CRBO_1381</strain>
    </source>
</reference>
<sequence>MGLVKLIADRTVFLEDGKALFDDSTKIFFNRPDKLIADFLSSMNFDCQQYKK</sequence>
<dbReference type="RefSeq" id="WP_239644479.1">
    <property type="nucleotide sequence ID" value="NZ_LR031358.1"/>
</dbReference>
<evidence type="ECO:0000313" key="1">
    <source>
        <dbReference type="EMBL" id="VDB98271.1"/>
    </source>
</evidence>
<name>A0AAQ2UT11_OENOE</name>
<evidence type="ECO:0000313" key="2">
    <source>
        <dbReference type="Proteomes" id="UP000294726"/>
    </source>
</evidence>
<dbReference type="AlphaFoldDB" id="A0AAQ2UT11"/>
<dbReference type="EMBL" id="LR031358">
    <property type="protein sequence ID" value="VDB98271.1"/>
    <property type="molecule type" value="Genomic_DNA"/>
</dbReference>